<proteinExistence type="inferred from homology"/>
<evidence type="ECO:0000313" key="10">
    <source>
        <dbReference type="EMBL" id="VDN36167.1"/>
    </source>
</evidence>
<evidence type="ECO:0000256" key="3">
    <source>
        <dbReference type="ARBA" id="ARBA00022701"/>
    </source>
</evidence>
<keyword evidence="5" id="KW-0067">ATP-binding</keyword>
<dbReference type="GO" id="GO:0007018">
    <property type="term" value="P:microtubule-based movement"/>
    <property type="evidence" value="ECO:0007669"/>
    <property type="project" value="InterPro"/>
</dbReference>
<accession>A0A3P7NQ73</accession>
<sequence>MARREIDVLTIPNKQQVLVHEPKTKVDLTKYLENQSFRFDYAFDETADNTLVG</sequence>
<protein>
    <recommendedName>
        <fullName evidence="9">Kinesin motor domain-containing protein</fullName>
    </recommendedName>
</protein>
<comment type="similarity">
    <text evidence="8">Belongs to the TRAFAC class myosin-kinesin ATPase superfamily. Kinesin family.</text>
</comment>
<dbReference type="PROSITE" id="PS50067">
    <property type="entry name" value="KINESIN_MOTOR_2"/>
    <property type="match status" value="1"/>
</dbReference>
<dbReference type="InterPro" id="IPR036961">
    <property type="entry name" value="Kinesin_motor_dom_sf"/>
</dbReference>
<name>A0A3P7NQ73_DIBLA</name>
<dbReference type="InterPro" id="IPR001752">
    <property type="entry name" value="Kinesin_motor_dom"/>
</dbReference>
<dbReference type="PANTHER" id="PTHR47971:SF8">
    <property type="entry name" value="KINESIN-LIKE PROTEIN"/>
    <property type="match status" value="1"/>
</dbReference>
<evidence type="ECO:0000256" key="6">
    <source>
        <dbReference type="ARBA" id="ARBA00023175"/>
    </source>
</evidence>
<dbReference type="GO" id="GO:0005874">
    <property type="term" value="C:microtubule"/>
    <property type="evidence" value="ECO:0007669"/>
    <property type="project" value="UniProtKB-KW"/>
</dbReference>
<evidence type="ECO:0000256" key="8">
    <source>
        <dbReference type="PROSITE-ProRule" id="PRU00283"/>
    </source>
</evidence>
<evidence type="ECO:0000256" key="2">
    <source>
        <dbReference type="ARBA" id="ARBA00022490"/>
    </source>
</evidence>
<reference evidence="10 11" key="1">
    <citation type="submission" date="2018-11" db="EMBL/GenBank/DDBJ databases">
        <authorList>
            <consortium name="Pathogen Informatics"/>
        </authorList>
    </citation>
    <scope>NUCLEOTIDE SEQUENCE [LARGE SCALE GENOMIC DNA]</scope>
</reference>
<keyword evidence="4" id="KW-0547">Nucleotide-binding</keyword>
<evidence type="ECO:0000256" key="5">
    <source>
        <dbReference type="ARBA" id="ARBA00022840"/>
    </source>
</evidence>
<evidence type="ECO:0000256" key="4">
    <source>
        <dbReference type="ARBA" id="ARBA00022741"/>
    </source>
</evidence>
<dbReference type="GO" id="GO:0007019">
    <property type="term" value="P:microtubule depolymerization"/>
    <property type="evidence" value="ECO:0007669"/>
    <property type="project" value="TreeGrafter"/>
</dbReference>
<dbReference type="OrthoDB" id="3176171at2759"/>
<keyword evidence="3" id="KW-0493">Microtubule</keyword>
<dbReference type="Gene3D" id="3.40.850.10">
    <property type="entry name" value="Kinesin motor domain"/>
    <property type="match status" value="1"/>
</dbReference>
<dbReference type="GO" id="GO:0005524">
    <property type="term" value="F:ATP binding"/>
    <property type="evidence" value="ECO:0007669"/>
    <property type="project" value="UniProtKB-KW"/>
</dbReference>
<dbReference type="EMBL" id="UYRU01088381">
    <property type="protein sequence ID" value="VDN36167.1"/>
    <property type="molecule type" value="Genomic_DNA"/>
</dbReference>
<dbReference type="GO" id="GO:0003777">
    <property type="term" value="F:microtubule motor activity"/>
    <property type="evidence" value="ECO:0007669"/>
    <property type="project" value="InterPro"/>
</dbReference>
<comment type="subcellular location">
    <subcellularLocation>
        <location evidence="1">Cytoplasm</location>
        <location evidence="1">Cytoskeleton</location>
    </subcellularLocation>
</comment>
<keyword evidence="7" id="KW-0206">Cytoskeleton</keyword>
<feature type="domain" description="Kinesin motor" evidence="9">
    <location>
        <begin position="1"/>
        <end position="53"/>
    </location>
</feature>
<comment type="caution">
    <text evidence="8">Lacks conserved residue(s) required for the propagation of feature annotation.</text>
</comment>
<dbReference type="GO" id="GO:0008017">
    <property type="term" value="F:microtubule binding"/>
    <property type="evidence" value="ECO:0007669"/>
    <property type="project" value="InterPro"/>
</dbReference>
<evidence type="ECO:0000313" key="11">
    <source>
        <dbReference type="Proteomes" id="UP000281553"/>
    </source>
</evidence>
<dbReference type="SUPFAM" id="SSF52540">
    <property type="entry name" value="P-loop containing nucleoside triphosphate hydrolases"/>
    <property type="match status" value="1"/>
</dbReference>
<dbReference type="Proteomes" id="UP000281553">
    <property type="component" value="Unassembled WGS sequence"/>
</dbReference>
<dbReference type="PANTHER" id="PTHR47971">
    <property type="entry name" value="KINESIN-RELATED PROTEIN 6"/>
    <property type="match status" value="1"/>
</dbReference>
<evidence type="ECO:0000256" key="1">
    <source>
        <dbReference type="ARBA" id="ARBA00004245"/>
    </source>
</evidence>
<dbReference type="InterPro" id="IPR027640">
    <property type="entry name" value="Kinesin-like_fam"/>
</dbReference>
<gene>
    <name evidence="10" type="ORF">DILT_LOCUS16966</name>
</gene>
<organism evidence="10 11">
    <name type="scientific">Dibothriocephalus latus</name>
    <name type="common">Fish tapeworm</name>
    <name type="synonym">Diphyllobothrium latum</name>
    <dbReference type="NCBI Taxonomy" id="60516"/>
    <lineage>
        <taxon>Eukaryota</taxon>
        <taxon>Metazoa</taxon>
        <taxon>Spiralia</taxon>
        <taxon>Lophotrochozoa</taxon>
        <taxon>Platyhelminthes</taxon>
        <taxon>Cestoda</taxon>
        <taxon>Eucestoda</taxon>
        <taxon>Diphyllobothriidea</taxon>
        <taxon>Diphyllobothriidae</taxon>
        <taxon>Dibothriocephalus</taxon>
    </lineage>
</organism>
<dbReference type="InterPro" id="IPR027417">
    <property type="entry name" value="P-loop_NTPase"/>
</dbReference>
<evidence type="ECO:0000259" key="9">
    <source>
        <dbReference type="PROSITE" id="PS50067"/>
    </source>
</evidence>
<keyword evidence="6" id="KW-0505">Motor protein</keyword>
<evidence type="ECO:0000256" key="7">
    <source>
        <dbReference type="ARBA" id="ARBA00023212"/>
    </source>
</evidence>
<dbReference type="AlphaFoldDB" id="A0A3P7NQ73"/>
<keyword evidence="2" id="KW-0963">Cytoplasm</keyword>
<keyword evidence="11" id="KW-1185">Reference proteome</keyword>